<name>A0A3E4IGW7_9BACE</name>
<reference evidence="3 4" key="1">
    <citation type="submission" date="2018-08" db="EMBL/GenBank/DDBJ databases">
        <title>A genome reference for cultivated species of the human gut microbiota.</title>
        <authorList>
            <person name="Zou Y."/>
            <person name="Xue W."/>
            <person name="Luo G."/>
        </authorList>
    </citation>
    <scope>NUCLEOTIDE SEQUENCE [LARGE SCALE GENOMIC DNA]</scope>
    <source>
        <strain evidence="1 3">AF19-10AC</strain>
        <strain evidence="2 4">AF36-16BH</strain>
    </source>
</reference>
<protein>
    <submittedName>
        <fullName evidence="2">Uncharacterized protein</fullName>
    </submittedName>
</protein>
<sequence>MQFSVTNPPLPLSFSPFALKKMMLCHRQNLVFQLRDIPFCYWQKDKNNKAKYSFQPNAL</sequence>
<evidence type="ECO:0000313" key="4">
    <source>
        <dbReference type="Proteomes" id="UP000285013"/>
    </source>
</evidence>
<dbReference type="AlphaFoldDB" id="A0A3E4IGW7"/>
<dbReference type="Proteomes" id="UP000284772">
    <property type="component" value="Unassembled WGS sequence"/>
</dbReference>
<organism evidence="2 4">
    <name type="scientific">Bacteroides intestinalis</name>
    <dbReference type="NCBI Taxonomy" id="329854"/>
    <lineage>
        <taxon>Bacteria</taxon>
        <taxon>Pseudomonadati</taxon>
        <taxon>Bacteroidota</taxon>
        <taxon>Bacteroidia</taxon>
        <taxon>Bacteroidales</taxon>
        <taxon>Bacteroidaceae</taxon>
        <taxon>Bacteroides</taxon>
    </lineage>
</organism>
<dbReference type="Proteomes" id="UP000285013">
    <property type="component" value="Unassembled WGS sequence"/>
</dbReference>
<proteinExistence type="predicted"/>
<evidence type="ECO:0000313" key="3">
    <source>
        <dbReference type="Proteomes" id="UP000284772"/>
    </source>
</evidence>
<dbReference type="EMBL" id="QRWT01000011">
    <property type="protein sequence ID" value="RGT51434.1"/>
    <property type="molecule type" value="Genomic_DNA"/>
</dbReference>
<dbReference type="EMBL" id="QRPE01000045">
    <property type="protein sequence ID" value="RHL85535.1"/>
    <property type="molecule type" value="Genomic_DNA"/>
</dbReference>
<comment type="caution">
    <text evidence="2">The sequence shown here is derived from an EMBL/GenBank/DDBJ whole genome shotgun (WGS) entry which is preliminary data.</text>
</comment>
<gene>
    <name evidence="1" type="ORF">DWX27_12080</name>
    <name evidence="2" type="ORF">DWZ95_22820</name>
</gene>
<evidence type="ECO:0000313" key="1">
    <source>
        <dbReference type="EMBL" id="RGT51434.1"/>
    </source>
</evidence>
<accession>A0A3E4IGW7</accession>
<evidence type="ECO:0000313" key="2">
    <source>
        <dbReference type="EMBL" id="RHL85535.1"/>
    </source>
</evidence>